<proteinExistence type="predicted"/>
<reference evidence="1 2" key="1">
    <citation type="submission" date="2012-08" db="EMBL/GenBank/DDBJ databases">
        <title>Abalone herpesvirus genome reveals unexpected ancestry.</title>
        <authorList>
            <person name="Savin K.W."/>
            <person name="Fegan M."/>
            <person name="Powney R."/>
            <person name="Savage D."/>
            <person name="Wong F."/>
            <person name="Sawbridge T."/>
            <person name="Helsham J."/>
            <person name="Vardy M."/>
            <person name="Cogan N."/>
            <person name="Mohammad I."/>
            <person name="Cocks B.G."/>
            <person name="Warner S."/>
        </authorList>
    </citation>
    <scope>NUCLEOTIDE SEQUENCE [LARGE SCALE GENOMIC DNA]</scope>
    <source>
        <strain evidence="2">Isolate Abalone/Australia/Victoria/2009</strain>
    </source>
</reference>
<dbReference type="EMBL" id="JX453331">
    <property type="protein sequence ID" value="AFU90087.1"/>
    <property type="molecule type" value="Genomic_DNA"/>
</dbReference>
<gene>
    <name evidence="1" type="ORF">AbHV_ORF75</name>
</gene>
<keyword evidence="2" id="KW-1185">Reference proteome</keyword>
<sequence length="244" mass="27661">MMASKIITLKKRNASTHLAKLSNYEIPKGKSLWICDPSEFLYKRSALQADYKLVTYIEDRSFYKSVNRLVNDMETAGKLTVLSPYSPYEVFSLRNRKMGERVCFADVEENINKHFEVVNAIGGQDVDNHLVAPKDVSLSSLFEQLLLRLRAGEIFNPAPTSLVGCVRNVQAFMQQPLSHPQMTNDRREHLIESVKQHEDHESQIGCGTVSLDDAIMIGFDQHGVKVKSEDEIVERLLDLGYGEN</sequence>
<evidence type="ECO:0000313" key="2">
    <source>
        <dbReference type="Proteomes" id="UP000029777"/>
    </source>
</evidence>
<dbReference type="Proteomes" id="UP000029777">
    <property type="component" value="Segment"/>
</dbReference>
<name>K4K8K7_ABHV</name>
<evidence type="ECO:0000313" key="1">
    <source>
        <dbReference type="EMBL" id="AFU90087.1"/>
    </source>
</evidence>
<organismHost>
    <name type="scientific">Haliotidae</name>
    <name type="common">abalones</name>
    <dbReference type="NCBI Taxonomy" id="6451"/>
</organismHost>
<dbReference type="RefSeq" id="YP_006908727.1">
    <property type="nucleotide sequence ID" value="NC_018874.1"/>
</dbReference>
<dbReference type="KEGG" id="vg:13853696"/>
<accession>K4K8K7</accession>
<organism evidence="1 2">
    <name type="scientific">Abalone herpesvirus (isolate Abalone/Australia/Victoria/2009)</name>
    <name type="common">AbHV</name>
    <dbReference type="NCBI Taxonomy" id="1241371"/>
    <lineage>
        <taxon>Viruses</taxon>
        <taxon>Duplodnaviria</taxon>
        <taxon>Heunggongvirae</taxon>
        <taxon>Peploviricota</taxon>
        <taxon>Herviviricetes</taxon>
        <taxon>Herpesvirales</taxon>
        <taxon>Malacoherpesviridae</taxon>
        <taxon>Aurivirus</taxon>
        <taxon>Aurivirus haliotidmalaco1</taxon>
    </lineage>
</organism>
<dbReference type="GeneID" id="13853696"/>
<protein>
    <submittedName>
        <fullName evidence="1">Uncharacterized protein</fullName>
    </submittedName>
</protein>